<evidence type="ECO:0000256" key="1">
    <source>
        <dbReference type="ARBA" id="ARBA00023002"/>
    </source>
</evidence>
<comment type="caution">
    <text evidence="4">The sequence shown here is derived from an EMBL/GenBank/DDBJ whole genome shotgun (WGS) entry which is preliminary data.</text>
</comment>
<gene>
    <name evidence="4" type="ORF">J2Z34_001849</name>
</gene>
<feature type="domain" description="Opine dehydrogenase" evidence="3">
    <location>
        <begin position="193"/>
        <end position="337"/>
    </location>
</feature>
<dbReference type="EC" id="1.5.1.28" evidence="4"/>
<evidence type="ECO:0000313" key="5">
    <source>
        <dbReference type="Proteomes" id="UP001519271"/>
    </source>
</evidence>
<evidence type="ECO:0000313" key="4">
    <source>
        <dbReference type="EMBL" id="MBP1919360.1"/>
    </source>
</evidence>
<dbReference type="PANTHER" id="PTHR38015:SF1">
    <property type="entry name" value="OPINE DEHYDROGENASE DOMAIN-CONTAINING PROTEIN"/>
    <property type="match status" value="1"/>
</dbReference>
<dbReference type="InterPro" id="IPR008927">
    <property type="entry name" value="6-PGluconate_DH-like_C_sf"/>
</dbReference>
<dbReference type="InterPro" id="IPR013328">
    <property type="entry name" value="6PGD_dom2"/>
</dbReference>
<proteinExistence type="predicted"/>
<dbReference type="RefSeq" id="WP_209459563.1">
    <property type="nucleotide sequence ID" value="NZ_JAGGKC010000014.1"/>
</dbReference>
<dbReference type="InterPro" id="IPR051729">
    <property type="entry name" value="Opine/Lysopine_DH"/>
</dbReference>
<dbReference type="GO" id="GO:0047129">
    <property type="term" value="F:opine dehydrogenase activity"/>
    <property type="evidence" value="ECO:0007669"/>
    <property type="project" value="UniProtKB-EC"/>
</dbReference>
<dbReference type="SUPFAM" id="SSF48179">
    <property type="entry name" value="6-phosphogluconate dehydrogenase C-terminal domain-like"/>
    <property type="match status" value="1"/>
</dbReference>
<dbReference type="InterPro" id="IPR011128">
    <property type="entry name" value="G3P_DH_NAD-dep_N"/>
</dbReference>
<dbReference type="EMBL" id="JAGGKC010000014">
    <property type="protein sequence ID" value="MBP1919360.1"/>
    <property type="molecule type" value="Genomic_DNA"/>
</dbReference>
<protein>
    <submittedName>
        <fullName evidence="4">Opine dehydrogenase</fullName>
        <ecNumber evidence="4">1.5.1.28</ecNumber>
    </submittedName>
</protein>
<reference evidence="4 5" key="1">
    <citation type="submission" date="2021-03" db="EMBL/GenBank/DDBJ databases">
        <title>Genomic Encyclopedia of Type Strains, Phase IV (KMG-IV): sequencing the most valuable type-strain genomes for metagenomic binning, comparative biology and taxonomic classification.</title>
        <authorList>
            <person name="Goeker M."/>
        </authorList>
    </citation>
    <scope>NUCLEOTIDE SEQUENCE [LARGE SCALE GENOMIC DNA]</scope>
    <source>
        <strain evidence="4 5">DSM 6139</strain>
    </source>
</reference>
<dbReference type="InterPro" id="IPR003421">
    <property type="entry name" value="Opine_DH"/>
</dbReference>
<dbReference type="Proteomes" id="UP001519271">
    <property type="component" value="Unassembled WGS sequence"/>
</dbReference>
<keyword evidence="5" id="KW-1185">Reference proteome</keyword>
<dbReference type="Gene3D" id="3.40.50.720">
    <property type="entry name" value="NAD(P)-binding Rossmann-like Domain"/>
    <property type="match status" value="1"/>
</dbReference>
<organism evidence="4 5">
    <name type="scientific">Youngiibacter multivorans</name>
    <dbReference type="NCBI Taxonomy" id="937251"/>
    <lineage>
        <taxon>Bacteria</taxon>
        <taxon>Bacillati</taxon>
        <taxon>Bacillota</taxon>
        <taxon>Clostridia</taxon>
        <taxon>Eubacteriales</taxon>
        <taxon>Clostridiaceae</taxon>
        <taxon>Youngiibacter</taxon>
    </lineage>
</organism>
<keyword evidence="1 4" id="KW-0560">Oxidoreductase</keyword>
<accession>A0ABS4G498</accession>
<evidence type="ECO:0000259" key="3">
    <source>
        <dbReference type="Pfam" id="PF02317"/>
    </source>
</evidence>
<dbReference type="Gene3D" id="1.10.1040.10">
    <property type="entry name" value="N-(1-d-carboxylethyl)-l-norvaline Dehydrogenase, domain 2"/>
    <property type="match status" value="1"/>
</dbReference>
<sequence>MDTNNNKPKFAVLGAGHGGTAMAGHLSLLGIDVSLYNRGADRIRAIQDNGGLEIVSNTDTVPHGHAKLEVVTSDMKEAIEGKDILMVVVPATGHAFMAEHMAPHLVDGQIIVLNPGRTGGALEVLNIIRKLGCTADVTVCEAQTLLYASRAINPAQTQIFRVKNSVPVAAIPAHRTPEVVKKLRKALPQFIPGDNVMKTSLDNIGAIFHPAVTLLNAARIESTNGDFDYYTEGITASVALILDKMDQERVNVAESLGFRAMTAREWLYIAYDAAGRTLFEAMRNNRGYDGIKAPKTVYTRYITEDIPMSLVPIAELGKLGGVETPTIDSIILLGSILHETDYRAQGRNVETMGLSNMSLKDIRNFIINGDLPK</sequence>
<dbReference type="InterPro" id="IPR036291">
    <property type="entry name" value="NAD(P)-bd_dom_sf"/>
</dbReference>
<name>A0ABS4G498_9CLOT</name>
<evidence type="ECO:0000259" key="2">
    <source>
        <dbReference type="Pfam" id="PF01210"/>
    </source>
</evidence>
<dbReference type="Pfam" id="PF02317">
    <property type="entry name" value="Octopine_DH"/>
    <property type="match status" value="1"/>
</dbReference>
<dbReference type="Pfam" id="PF01210">
    <property type="entry name" value="NAD_Gly3P_dh_N"/>
    <property type="match status" value="1"/>
</dbReference>
<dbReference type="PANTHER" id="PTHR38015">
    <property type="entry name" value="BLR6086 PROTEIN"/>
    <property type="match status" value="1"/>
</dbReference>
<dbReference type="SUPFAM" id="SSF51735">
    <property type="entry name" value="NAD(P)-binding Rossmann-fold domains"/>
    <property type="match status" value="1"/>
</dbReference>
<feature type="domain" description="Glycerol-3-phosphate dehydrogenase NAD-dependent N-terminal" evidence="2">
    <location>
        <begin position="10"/>
        <end position="112"/>
    </location>
</feature>